<feature type="signal peptide" evidence="7">
    <location>
        <begin position="1"/>
        <end position="31"/>
    </location>
</feature>
<evidence type="ECO:0000313" key="10">
    <source>
        <dbReference type="Proteomes" id="UP000314980"/>
    </source>
</evidence>
<dbReference type="GO" id="GO:0001817">
    <property type="term" value="P:regulation of cytokine production"/>
    <property type="evidence" value="ECO:0007669"/>
    <property type="project" value="TreeGrafter"/>
</dbReference>
<evidence type="ECO:0000256" key="1">
    <source>
        <dbReference type="ARBA" id="ARBA00004370"/>
    </source>
</evidence>
<dbReference type="SUPFAM" id="SSF48726">
    <property type="entry name" value="Immunoglobulin"/>
    <property type="match status" value="1"/>
</dbReference>
<dbReference type="InterPro" id="IPR013106">
    <property type="entry name" value="Ig_V-set"/>
</dbReference>
<dbReference type="AlphaFoldDB" id="A0A4W6D4Y1"/>
<dbReference type="Proteomes" id="UP000314980">
    <property type="component" value="Unassembled WGS sequence"/>
</dbReference>
<dbReference type="PROSITE" id="PS50835">
    <property type="entry name" value="IG_LIKE"/>
    <property type="match status" value="1"/>
</dbReference>
<dbReference type="InterPro" id="IPR013783">
    <property type="entry name" value="Ig-like_fold"/>
</dbReference>
<dbReference type="InterPro" id="IPR050504">
    <property type="entry name" value="IgSF_BTN/MOG"/>
</dbReference>
<feature type="domain" description="Ig-like" evidence="8">
    <location>
        <begin position="39"/>
        <end position="131"/>
    </location>
</feature>
<evidence type="ECO:0000256" key="5">
    <source>
        <dbReference type="ARBA" id="ARBA00023180"/>
    </source>
</evidence>
<keyword evidence="6" id="KW-0393">Immunoglobulin domain</keyword>
<dbReference type="InterPro" id="IPR003599">
    <property type="entry name" value="Ig_sub"/>
</dbReference>
<keyword evidence="10" id="KW-1185">Reference proteome</keyword>
<dbReference type="SMART" id="SM00409">
    <property type="entry name" value="IG"/>
    <property type="match status" value="1"/>
</dbReference>
<evidence type="ECO:0000256" key="3">
    <source>
        <dbReference type="ARBA" id="ARBA00023136"/>
    </source>
</evidence>
<feature type="chain" id="PRO_5021222882" description="Ig-like domain-containing protein" evidence="7">
    <location>
        <begin position="32"/>
        <end position="173"/>
    </location>
</feature>
<reference evidence="9" key="3">
    <citation type="submission" date="2025-09" db="UniProtKB">
        <authorList>
            <consortium name="Ensembl"/>
        </authorList>
    </citation>
    <scope>IDENTIFICATION</scope>
</reference>
<dbReference type="PANTHER" id="PTHR24100">
    <property type="entry name" value="BUTYROPHILIN"/>
    <property type="match status" value="1"/>
</dbReference>
<dbReference type="GO" id="GO:1903037">
    <property type="term" value="P:regulation of leukocyte cell-cell adhesion"/>
    <property type="evidence" value="ECO:0007669"/>
    <property type="project" value="UniProtKB-ARBA"/>
</dbReference>
<dbReference type="Ensembl" id="ENSLCAT00010020311.1">
    <property type="protein sequence ID" value="ENSLCAP00010019886.1"/>
    <property type="gene ID" value="ENSLCAG00010009381.1"/>
</dbReference>
<sequence>RVMVELQQSLNRFCLFSLLLLVQFHWRVGVGSPIIALAGDDVILPCHLEPVTSAASWTVEWTKPGLDPEFVHVHEDGRLLHEIQNPSYYYRTRLFVDELEHGNVSMKIFEVKLSDEGTYRCSLPVVQEEVFVQLIVGKLVQNSESLRKSVNYLFRNNTIFKNVVPTAGPEAIV</sequence>
<proteinExistence type="predicted"/>
<evidence type="ECO:0000259" key="8">
    <source>
        <dbReference type="PROSITE" id="PS50835"/>
    </source>
</evidence>
<dbReference type="GO" id="GO:0009897">
    <property type="term" value="C:external side of plasma membrane"/>
    <property type="evidence" value="ECO:0007669"/>
    <property type="project" value="TreeGrafter"/>
</dbReference>
<dbReference type="InterPro" id="IPR007110">
    <property type="entry name" value="Ig-like_dom"/>
</dbReference>
<dbReference type="GO" id="GO:0050852">
    <property type="term" value="P:T cell receptor signaling pathway"/>
    <property type="evidence" value="ECO:0007669"/>
    <property type="project" value="TreeGrafter"/>
</dbReference>
<comment type="subcellular location">
    <subcellularLocation>
        <location evidence="1">Membrane</location>
    </subcellularLocation>
</comment>
<evidence type="ECO:0000256" key="6">
    <source>
        <dbReference type="ARBA" id="ARBA00023319"/>
    </source>
</evidence>
<organism evidence="9 10">
    <name type="scientific">Lates calcarifer</name>
    <name type="common">Barramundi</name>
    <name type="synonym">Holocentrus calcarifer</name>
    <dbReference type="NCBI Taxonomy" id="8187"/>
    <lineage>
        <taxon>Eukaryota</taxon>
        <taxon>Metazoa</taxon>
        <taxon>Chordata</taxon>
        <taxon>Craniata</taxon>
        <taxon>Vertebrata</taxon>
        <taxon>Euteleostomi</taxon>
        <taxon>Actinopterygii</taxon>
        <taxon>Neopterygii</taxon>
        <taxon>Teleostei</taxon>
        <taxon>Neoteleostei</taxon>
        <taxon>Acanthomorphata</taxon>
        <taxon>Carangaria</taxon>
        <taxon>Carangaria incertae sedis</taxon>
        <taxon>Centropomidae</taxon>
        <taxon>Lates</taxon>
    </lineage>
</organism>
<dbReference type="InParanoid" id="A0A4W6D4Y1"/>
<accession>A0A4W6D4Y1</accession>
<evidence type="ECO:0000256" key="7">
    <source>
        <dbReference type="SAM" id="SignalP"/>
    </source>
</evidence>
<dbReference type="GO" id="GO:0005102">
    <property type="term" value="F:signaling receptor binding"/>
    <property type="evidence" value="ECO:0007669"/>
    <property type="project" value="TreeGrafter"/>
</dbReference>
<evidence type="ECO:0000313" key="9">
    <source>
        <dbReference type="Ensembl" id="ENSLCAP00010019886.1"/>
    </source>
</evidence>
<keyword evidence="5" id="KW-0325">Glycoprotein</keyword>
<dbReference type="Gene3D" id="2.60.40.10">
    <property type="entry name" value="Immunoglobulins"/>
    <property type="match status" value="1"/>
</dbReference>
<evidence type="ECO:0000256" key="2">
    <source>
        <dbReference type="ARBA" id="ARBA00022729"/>
    </source>
</evidence>
<keyword evidence="4" id="KW-1015">Disulfide bond</keyword>
<dbReference type="Pfam" id="PF07686">
    <property type="entry name" value="V-set"/>
    <property type="match status" value="1"/>
</dbReference>
<dbReference type="SMART" id="SM00406">
    <property type="entry name" value="IGv"/>
    <property type="match status" value="1"/>
</dbReference>
<name>A0A4W6D4Y1_LATCA</name>
<reference evidence="9" key="2">
    <citation type="submission" date="2025-08" db="UniProtKB">
        <authorList>
            <consortium name="Ensembl"/>
        </authorList>
    </citation>
    <scope>IDENTIFICATION</scope>
</reference>
<keyword evidence="2 7" id="KW-0732">Signal</keyword>
<dbReference type="GO" id="GO:0050863">
    <property type="term" value="P:regulation of T cell activation"/>
    <property type="evidence" value="ECO:0007669"/>
    <property type="project" value="UniProtKB-ARBA"/>
</dbReference>
<evidence type="ECO:0000256" key="4">
    <source>
        <dbReference type="ARBA" id="ARBA00023157"/>
    </source>
</evidence>
<dbReference type="PANTHER" id="PTHR24100:SF151">
    <property type="entry name" value="ICOS LIGAND"/>
    <property type="match status" value="1"/>
</dbReference>
<reference evidence="10" key="1">
    <citation type="submission" date="2015-09" db="EMBL/GenBank/DDBJ databases">
        <authorList>
            <person name="Sai Rama Sridatta P."/>
        </authorList>
    </citation>
    <scope>NUCLEOTIDE SEQUENCE [LARGE SCALE GENOMIC DNA]</scope>
</reference>
<dbReference type="FunFam" id="2.60.40.10:FF:000142">
    <property type="entry name" value="V-set domain-containing T-cell activation inhibitor 1"/>
    <property type="match status" value="1"/>
</dbReference>
<dbReference type="InterPro" id="IPR036179">
    <property type="entry name" value="Ig-like_dom_sf"/>
</dbReference>
<protein>
    <recommendedName>
        <fullName evidence="8">Ig-like domain-containing protein</fullName>
    </recommendedName>
</protein>
<keyword evidence="3" id="KW-0472">Membrane</keyword>
<dbReference type="GeneTree" id="ENSGT01050000244843"/>